<accession>A0AAV9QVA9</accession>
<reference evidence="1 2" key="1">
    <citation type="submission" date="2021-06" db="EMBL/GenBank/DDBJ databases">
        <authorList>
            <person name="Palmer J.M."/>
        </authorList>
    </citation>
    <scope>NUCLEOTIDE SEQUENCE [LARGE SCALE GENOMIC DNA]</scope>
    <source>
        <strain evidence="1 2">MEX-2019</strain>
        <tissue evidence="1">Muscle</tissue>
    </source>
</reference>
<keyword evidence="2" id="KW-1185">Reference proteome</keyword>
<protein>
    <submittedName>
        <fullName evidence="1">Uncharacterized protein</fullName>
    </submittedName>
</protein>
<dbReference type="EMBL" id="JAHHUM010002883">
    <property type="protein sequence ID" value="KAK5600591.1"/>
    <property type="molecule type" value="Genomic_DNA"/>
</dbReference>
<organism evidence="1 2">
    <name type="scientific">Crenichthys baileyi</name>
    <name type="common">White River springfish</name>
    <dbReference type="NCBI Taxonomy" id="28760"/>
    <lineage>
        <taxon>Eukaryota</taxon>
        <taxon>Metazoa</taxon>
        <taxon>Chordata</taxon>
        <taxon>Craniata</taxon>
        <taxon>Vertebrata</taxon>
        <taxon>Euteleostomi</taxon>
        <taxon>Actinopterygii</taxon>
        <taxon>Neopterygii</taxon>
        <taxon>Teleostei</taxon>
        <taxon>Neoteleostei</taxon>
        <taxon>Acanthomorphata</taxon>
        <taxon>Ovalentaria</taxon>
        <taxon>Atherinomorphae</taxon>
        <taxon>Cyprinodontiformes</taxon>
        <taxon>Goodeidae</taxon>
        <taxon>Crenichthys</taxon>
    </lineage>
</organism>
<dbReference type="AlphaFoldDB" id="A0AAV9QVA9"/>
<evidence type="ECO:0000313" key="1">
    <source>
        <dbReference type="EMBL" id="KAK5600591.1"/>
    </source>
</evidence>
<evidence type="ECO:0000313" key="2">
    <source>
        <dbReference type="Proteomes" id="UP001311232"/>
    </source>
</evidence>
<sequence>MLFEKQSISARWTKLNALPRIEQRLEYKFIRTDDDAGLSSDLESEGDEADEIDDSNCITLENIPGFQLTLTQDKDDKESFGLAAKEQKRKISEAIVITTFEEYRDNEMEKICKCYMRKRRILHLGHSLYLQIFSRCNLQNGFFSSRKGVAGHENHRTS</sequence>
<proteinExistence type="predicted"/>
<comment type="caution">
    <text evidence="1">The sequence shown here is derived from an EMBL/GenBank/DDBJ whole genome shotgun (WGS) entry which is preliminary data.</text>
</comment>
<name>A0AAV9QVA9_9TELE</name>
<dbReference type="Proteomes" id="UP001311232">
    <property type="component" value="Unassembled WGS sequence"/>
</dbReference>
<gene>
    <name evidence="1" type="ORF">CRENBAI_010397</name>
</gene>